<dbReference type="KEGG" id="rtg:NCTC13098_03394"/>
<sequence length="43" mass="4998">MLSWVLNSFLTNVSDLVTKKIRYIINMTTGIKSTTKNKFLTEF</sequence>
<evidence type="ECO:0000313" key="2">
    <source>
        <dbReference type="Proteomes" id="UP000274346"/>
    </source>
</evidence>
<accession>A0A3P8IXW9</accession>
<gene>
    <name evidence="1" type="ORF">NCTC13098_03394</name>
</gene>
<name>A0A3P8IXW9_RAOTE</name>
<dbReference type="AlphaFoldDB" id="A0A3P8IXW9"/>
<dbReference type="EMBL" id="LR131271">
    <property type="protein sequence ID" value="VDR27029.1"/>
    <property type="molecule type" value="Genomic_DNA"/>
</dbReference>
<organism evidence="1 2">
    <name type="scientific">Raoultella terrigena</name>
    <name type="common">Klebsiella terrigena</name>
    <dbReference type="NCBI Taxonomy" id="577"/>
    <lineage>
        <taxon>Bacteria</taxon>
        <taxon>Pseudomonadati</taxon>
        <taxon>Pseudomonadota</taxon>
        <taxon>Gammaproteobacteria</taxon>
        <taxon>Enterobacterales</taxon>
        <taxon>Enterobacteriaceae</taxon>
        <taxon>Klebsiella/Raoultella group</taxon>
        <taxon>Raoultella</taxon>
    </lineage>
</organism>
<evidence type="ECO:0000313" key="1">
    <source>
        <dbReference type="EMBL" id="VDR27029.1"/>
    </source>
</evidence>
<protein>
    <submittedName>
        <fullName evidence="1">Uncharacterized protein</fullName>
    </submittedName>
</protein>
<dbReference type="Proteomes" id="UP000274346">
    <property type="component" value="Chromosome"/>
</dbReference>
<proteinExistence type="predicted"/>
<reference evidence="1 2" key="1">
    <citation type="submission" date="2018-12" db="EMBL/GenBank/DDBJ databases">
        <authorList>
            <consortium name="Pathogen Informatics"/>
        </authorList>
    </citation>
    <scope>NUCLEOTIDE SEQUENCE [LARGE SCALE GENOMIC DNA]</scope>
    <source>
        <strain evidence="1 2">NCTC13098</strain>
    </source>
</reference>